<name>A0A387BN73_9MICO</name>
<dbReference type="GO" id="GO:0003677">
    <property type="term" value="F:DNA binding"/>
    <property type="evidence" value="ECO:0007669"/>
    <property type="project" value="InterPro"/>
</dbReference>
<dbReference type="RefSeq" id="WP_120789414.1">
    <property type="nucleotide sequence ID" value="NZ_CP032624.1"/>
</dbReference>
<evidence type="ECO:0000259" key="2">
    <source>
        <dbReference type="Pfam" id="PF20720"/>
    </source>
</evidence>
<protein>
    <submittedName>
        <fullName evidence="3">Uncharacterized protein</fullName>
    </submittedName>
</protein>
<feature type="domain" description="Restriction endonuclease type IV Mrr" evidence="1">
    <location>
        <begin position="28"/>
        <end position="83"/>
    </location>
</feature>
<dbReference type="EMBL" id="CP032624">
    <property type="protein sequence ID" value="AYG03882.1"/>
    <property type="molecule type" value="Genomic_DNA"/>
</dbReference>
<evidence type="ECO:0000259" key="1">
    <source>
        <dbReference type="Pfam" id="PF04471"/>
    </source>
</evidence>
<reference evidence="3 4" key="1">
    <citation type="submission" date="2018-09" db="EMBL/GenBank/DDBJ databases">
        <title>Genome sequencing of strain 2DFW10M-5.</title>
        <authorList>
            <person name="Heo J."/>
            <person name="Kim S.-J."/>
            <person name="Kwon S.-W."/>
        </authorList>
    </citation>
    <scope>NUCLEOTIDE SEQUENCE [LARGE SCALE GENOMIC DNA]</scope>
    <source>
        <strain evidence="3 4">2DFW10M-5</strain>
    </source>
</reference>
<dbReference type="InterPro" id="IPR007560">
    <property type="entry name" value="Restrct_endonuc_IV_Mrr"/>
</dbReference>
<dbReference type="OrthoDB" id="9806903at2"/>
<evidence type="ECO:0000313" key="3">
    <source>
        <dbReference type="EMBL" id="AYG03882.1"/>
    </source>
</evidence>
<feature type="domain" description="Novel STAND NTPase 3" evidence="2">
    <location>
        <begin position="198"/>
        <end position="355"/>
    </location>
</feature>
<evidence type="ECO:0000313" key="4">
    <source>
        <dbReference type="Proteomes" id="UP000275069"/>
    </source>
</evidence>
<dbReference type="Gene3D" id="3.40.50.300">
    <property type="entry name" value="P-loop containing nucleotide triphosphate hydrolases"/>
    <property type="match status" value="1"/>
</dbReference>
<organism evidence="3 4">
    <name type="scientific">Gryllotalpicola protaetiae</name>
    <dbReference type="NCBI Taxonomy" id="2419771"/>
    <lineage>
        <taxon>Bacteria</taxon>
        <taxon>Bacillati</taxon>
        <taxon>Actinomycetota</taxon>
        <taxon>Actinomycetes</taxon>
        <taxon>Micrococcales</taxon>
        <taxon>Microbacteriaceae</taxon>
        <taxon>Gryllotalpicola</taxon>
    </lineage>
</organism>
<dbReference type="AlphaFoldDB" id="A0A387BN73"/>
<dbReference type="Pfam" id="PF20720">
    <property type="entry name" value="nSTAND3"/>
    <property type="match status" value="1"/>
</dbReference>
<keyword evidence="4" id="KW-1185">Reference proteome</keyword>
<dbReference type="Pfam" id="PF04471">
    <property type="entry name" value="Mrr_cat"/>
    <property type="match status" value="1"/>
</dbReference>
<gene>
    <name evidence="3" type="ORF">D7I44_10270</name>
</gene>
<proteinExistence type="predicted"/>
<sequence>MPSASELVRKDRACIGTSAAGTVLRNYRNLSDHDFELLVADLLRAESGHQYEVFARGPDLGVDLRRLDADERLHIVQCKQMADSTFPQLNAAARSEAAKVARLLPSPDSYRLVTSRRLTAGNKHTLRATLSPWIARDDQILGEDDLELLLNQHPEVERAHLKLWLSSRAQLEQVIHSGTWQRSRALLEDIRRDLPLLVDTGAFNTAHDRLNTERVLVISGPPGIGKTTLARMLVADAVAAGYEPVELSSDVSEGFEVLDTTRKQIFVYDDFLGSNFLHSRLTKNEDRRLASFMRSCRASANSLFILTTREHILNQALSWYEALDAAEVPIHTLLLELSAYTRYERAQILYNHLWFSPLRARGELTSLVADSAYLRIVDHPNYTPRLIEHIARATEESAEQETTLDRAIELLDHPDRIWAHAFEHELDADCRDIVLLVSSFPYSVHPSELEPALQRLATSRGRELAHGALHSALRVLDDAFLESHKDEYAPAVSVSLINPSVADFAASWLRQNPRDALLLINETTYFEQLDWLRAAVMLAAEPAQRVALESALCAAIVRCFSIHPADGERFRPNRRAVHFWRISPEVRVQFAVMVGRELSTPNPTYDTWLKQMWQAAVKRWQSGTVGDMEVALELLAEVPERDREIAAAADALVYAADSADDWRSIGDCLEDEPGLITTPRETIAALFETWVNYKLMVPDEILDEDVFAELETLAEDLGVDCSGSLWAEAHDEILRRPDIEDTYIPPHPMTRTEQSDAARIDVLFAHFDLL</sequence>
<dbReference type="GO" id="GO:0009307">
    <property type="term" value="P:DNA restriction-modification system"/>
    <property type="evidence" value="ECO:0007669"/>
    <property type="project" value="InterPro"/>
</dbReference>
<dbReference type="Proteomes" id="UP000275069">
    <property type="component" value="Chromosome"/>
</dbReference>
<dbReference type="InterPro" id="IPR049050">
    <property type="entry name" value="nSTAND3"/>
</dbReference>
<accession>A0A387BN73</accession>
<dbReference type="SUPFAM" id="SSF52540">
    <property type="entry name" value="P-loop containing nucleoside triphosphate hydrolases"/>
    <property type="match status" value="1"/>
</dbReference>
<dbReference type="GO" id="GO:0004519">
    <property type="term" value="F:endonuclease activity"/>
    <property type="evidence" value="ECO:0007669"/>
    <property type="project" value="InterPro"/>
</dbReference>
<dbReference type="InterPro" id="IPR027417">
    <property type="entry name" value="P-loop_NTPase"/>
</dbReference>
<dbReference type="KEGG" id="gry:D7I44_10270"/>